<sequence length="188" mass="21298">MKCNILTETAFFRAAQNGSLEDMTACYGEFIERVVDVCGCKNGKTTAVATLLFAGIELKAMGKGNRMVEKAVTFIGEMQKVVEQMPASEIAESAKTGLNWTGDIVNLVELMYGLQEMQCLNDGKLPIEELGNRIFPLFGLQPRIYSRIYIDIKQRATKNGNRTYFLSRMRNMLEERIDQDIHISLRRK</sequence>
<reference evidence="1 2" key="1">
    <citation type="submission" date="2016-10" db="EMBL/GenBank/DDBJ databases">
        <authorList>
            <person name="de Groot N.N."/>
        </authorList>
    </citation>
    <scope>NUCLEOTIDE SEQUENCE [LARGE SCALE GENOMIC DNA]</scope>
    <source>
        <strain evidence="1 2">TC2-24</strain>
    </source>
</reference>
<evidence type="ECO:0000313" key="2">
    <source>
        <dbReference type="Proteomes" id="UP000199373"/>
    </source>
</evidence>
<accession>A0A1I0M020</accession>
<organism evidence="1 2">
    <name type="scientific">Prevotella aff. ruminicola Tc2-24</name>
    <dbReference type="NCBI Taxonomy" id="81582"/>
    <lineage>
        <taxon>Bacteria</taxon>
        <taxon>Pseudomonadati</taxon>
        <taxon>Bacteroidota</taxon>
        <taxon>Bacteroidia</taxon>
        <taxon>Bacteroidales</taxon>
        <taxon>Prevotellaceae</taxon>
        <taxon>Prevotella</taxon>
    </lineage>
</organism>
<proteinExistence type="predicted"/>
<dbReference type="RefSeq" id="WP_091914073.1">
    <property type="nucleotide sequence ID" value="NZ_FOIQ01000001.1"/>
</dbReference>
<gene>
    <name evidence="1" type="ORF">SAMN04487850_0138</name>
</gene>
<name>A0A1I0M020_9BACT</name>
<keyword evidence="2" id="KW-1185">Reference proteome</keyword>
<evidence type="ECO:0000313" key="1">
    <source>
        <dbReference type="EMBL" id="SEV81363.1"/>
    </source>
</evidence>
<protein>
    <submittedName>
        <fullName evidence="1">RteC protein</fullName>
    </submittedName>
</protein>
<dbReference type="EMBL" id="FOIQ01000001">
    <property type="protein sequence ID" value="SEV81363.1"/>
    <property type="molecule type" value="Genomic_DNA"/>
</dbReference>
<dbReference type="InterPro" id="IPR018534">
    <property type="entry name" value="Tet_reg_excision_RteC"/>
</dbReference>
<dbReference type="Proteomes" id="UP000199373">
    <property type="component" value="Unassembled WGS sequence"/>
</dbReference>
<dbReference type="Pfam" id="PF09357">
    <property type="entry name" value="RteC"/>
    <property type="match status" value="1"/>
</dbReference>
<dbReference type="AlphaFoldDB" id="A0A1I0M020"/>